<evidence type="ECO:0000313" key="4">
    <source>
        <dbReference type="Proteomes" id="UP000202259"/>
    </source>
</evidence>
<dbReference type="Proteomes" id="UP000202259">
    <property type="component" value="Chromosome"/>
</dbReference>
<keyword evidence="4" id="KW-1185">Reference proteome</keyword>
<evidence type="ECO:0000313" key="3">
    <source>
        <dbReference type="EMBL" id="ASP48952.1"/>
    </source>
</evidence>
<name>A0A222GB84_9GAMM</name>
<evidence type="ECO:0000259" key="2">
    <source>
        <dbReference type="Pfam" id="PF07589"/>
    </source>
</evidence>
<feature type="domain" description="Ice-binding protein C-terminal" evidence="2">
    <location>
        <begin position="250"/>
        <end position="271"/>
    </location>
</feature>
<dbReference type="AlphaFoldDB" id="A0A222GB84"/>
<dbReference type="EMBL" id="CP020465">
    <property type="protein sequence ID" value="ASP48952.1"/>
    <property type="molecule type" value="Genomic_DNA"/>
</dbReference>
<dbReference type="RefSeq" id="WP_081152632.1">
    <property type="nucleotide sequence ID" value="NZ_CP020465.1"/>
</dbReference>
<gene>
    <name evidence="3" type="ORF">B5D82_14945</name>
</gene>
<accession>A0A222GB84</accession>
<proteinExistence type="predicted"/>
<dbReference type="Pfam" id="PF07589">
    <property type="entry name" value="PEP-CTERM"/>
    <property type="match status" value="1"/>
</dbReference>
<keyword evidence="1" id="KW-0732">Signal</keyword>
<dbReference type="OrthoDB" id="6228960at2"/>
<dbReference type="NCBIfam" id="TIGR02595">
    <property type="entry name" value="PEP_CTERM"/>
    <property type="match status" value="1"/>
</dbReference>
<feature type="chain" id="PRO_5013279341" evidence="1">
    <location>
        <begin position="23"/>
        <end position="276"/>
    </location>
</feature>
<protein>
    <submittedName>
        <fullName evidence="3">PEP-CTERM sorting domain-containing protein</fullName>
    </submittedName>
</protein>
<organism evidence="3 4">
    <name type="scientific">Cognaticolwellia beringensis</name>
    <dbReference type="NCBI Taxonomy" id="1967665"/>
    <lineage>
        <taxon>Bacteria</taxon>
        <taxon>Pseudomonadati</taxon>
        <taxon>Pseudomonadota</taxon>
        <taxon>Gammaproteobacteria</taxon>
        <taxon>Alteromonadales</taxon>
        <taxon>Colwelliaceae</taxon>
        <taxon>Cognaticolwellia</taxon>
    </lineage>
</organism>
<reference evidence="3 4" key="1">
    <citation type="submission" date="2017-08" db="EMBL/GenBank/DDBJ databases">
        <title>Complete genome of Colwellia sp. NB097-1, a psychrophile bacterium ioslated from Bering Sea.</title>
        <authorList>
            <person name="Chen X."/>
        </authorList>
    </citation>
    <scope>NUCLEOTIDE SEQUENCE [LARGE SCALE GENOMIC DNA]</scope>
    <source>
        <strain evidence="3 4">NB097-1</strain>
    </source>
</reference>
<feature type="signal peptide" evidence="1">
    <location>
        <begin position="1"/>
        <end position="22"/>
    </location>
</feature>
<dbReference type="InterPro" id="IPR013424">
    <property type="entry name" value="Ice-binding_C"/>
</dbReference>
<evidence type="ECO:0000256" key="1">
    <source>
        <dbReference type="SAM" id="SignalP"/>
    </source>
</evidence>
<dbReference type="KEGG" id="cber:B5D82_14945"/>
<sequence length="276" mass="27773">MKLKNISLLSVLLLSINFTATAGPIILSGTDADDHGSASGGANLSGWLFMQRVLENLSTAASLTNGHLNVVNLGSSSSALNAATSAFNLSSLVGNGWSFTNIDTDAAIADYFAGNGAVNINNTGIMMMDSGQHVSGGSSASERALFSTNATIIDNFLGLGGGLFSQANGYAWVNTLLPTLSIVSGGGNGANLTAAGTAAFPGLSNADLTGGPRHNRFANVGGLSVFATDNSGVAVIIGTSGGSILNPGITVPEPSTLAIFALGIMGLASRRFKKLF</sequence>